<name>A0A137NX21_CONC2</name>
<dbReference type="PANTHER" id="PTHR31902">
    <property type="entry name" value="ACTIN PATCHES DISTAL PROTEIN 1"/>
    <property type="match status" value="1"/>
</dbReference>
<dbReference type="OrthoDB" id="10253744at2759"/>
<sequence length="252" mass="29162">MKSLLKLNSINNQLIRCYSSISSSEASIAGTVKYYKHHLLVHTNESNWPKRAFETNELTKQLFRKLSLNPSQLMKESKLNFIKDNEMQDDQNTSINLSILPLGLKFNNLTLENIDHWIDSVAKNNLNFNNIKEESDWKIERISYDKIGLVCTHNEVDCRCGTTGVQIFDRLSELIKQNNLNYKLYKCSHIGGHKYAGNLVSYPDGHWYGNLNADNIDSFFETWTQGGLMVDNWRGNHNFSGEQQLKFISQYQ</sequence>
<reference evidence="1 2" key="1">
    <citation type="journal article" date="2015" name="Genome Biol. Evol.">
        <title>Phylogenomic analyses indicate that early fungi evolved digesting cell walls of algal ancestors of land plants.</title>
        <authorList>
            <person name="Chang Y."/>
            <person name="Wang S."/>
            <person name="Sekimoto S."/>
            <person name="Aerts A.L."/>
            <person name="Choi C."/>
            <person name="Clum A."/>
            <person name="LaButti K.M."/>
            <person name="Lindquist E.A."/>
            <person name="Yee Ngan C."/>
            <person name="Ohm R.A."/>
            <person name="Salamov A.A."/>
            <person name="Grigoriev I.V."/>
            <person name="Spatafora J.W."/>
            <person name="Berbee M.L."/>
        </authorList>
    </citation>
    <scope>NUCLEOTIDE SEQUENCE [LARGE SCALE GENOMIC DNA]</scope>
    <source>
        <strain evidence="1 2">NRRL 28638</strain>
    </source>
</reference>
<dbReference type="EMBL" id="KQ964646">
    <property type="protein sequence ID" value="KXN67292.1"/>
    <property type="molecule type" value="Genomic_DNA"/>
</dbReference>
<dbReference type="AlphaFoldDB" id="A0A137NX21"/>
<dbReference type="Pfam" id="PF06999">
    <property type="entry name" value="Suc_Fer-like"/>
    <property type="match status" value="1"/>
</dbReference>
<protein>
    <submittedName>
        <fullName evidence="1">Sucraseferredoxin-like protein</fullName>
    </submittedName>
</protein>
<proteinExistence type="predicted"/>
<keyword evidence="2" id="KW-1185">Reference proteome</keyword>
<dbReference type="OMA" id="RFTICEG"/>
<organism evidence="1 2">
    <name type="scientific">Conidiobolus coronatus (strain ATCC 28846 / CBS 209.66 / NRRL 28638)</name>
    <name type="common">Delacroixia coronata</name>
    <dbReference type="NCBI Taxonomy" id="796925"/>
    <lineage>
        <taxon>Eukaryota</taxon>
        <taxon>Fungi</taxon>
        <taxon>Fungi incertae sedis</taxon>
        <taxon>Zoopagomycota</taxon>
        <taxon>Entomophthoromycotina</taxon>
        <taxon>Entomophthoromycetes</taxon>
        <taxon>Entomophthorales</taxon>
        <taxon>Ancylistaceae</taxon>
        <taxon>Conidiobolus</taxon>
    </lineage>
</organism>
<dbReference type="Proteomes" id="UP000070444">
    <property type="component" value="Unassembled WGS sequence"/>
</dbReference>
<dbReference type="Gene3D" id="3.40.30.10">
    <property type="entry name" value="Glutaredoxin"/>
    <property type="match status" value="1"/>
</dbReference>
<dbReference type="InterPro" id="IPR009737">
    <property type="entry name" value="Aim32/Apd1-like"/>
</dbReference>
<dbReference type="PANTHER" id="PTHR31902:SF22">
    <property type="entry name" value="SLL1203 PROTEIN"/>
    <property type="match status" value="1"/>
</dbReference>
<evidence type="ECO:0000313" key="2">
    <source>
        <dbReference type="Proteomes" id="UP000070444"/>
    </source>
</evidence>
<gene>
    <name evidence="1" type="ORF">CONCODRAFT_117716</name>
</gene>
<dbReference type="STRING" id="796925.A0A137NX21"/>
<dbReference type="InterPro" id="IPR036249">
    <property type="entry name" value="Thioredoxin-like_sf"/>
</dbReference>
<dbReference type="CDD" id="cd03062">
    <property type="entry name" value="TRX_Fd_Sucrase"/>
    <property type="match status" value="1"/>
</dbReference>
<accession>A0A137NX21</accession>
<dbReference type="SUPFAM" id="SSF52833">
    <property type="entry name" value="Thioredoxin-like"/>
    <property type="match status" value="1"/>
</dbReference>
<evidence type="ECO:0000313" key="1">
    <source>
        <dbReference type="EMBL" id="KXN67292.1"/>
    </source>
</evidence>